<gene>
    <name evidence="1" type="ORF">CFS9_34760</name>
</gene>
<organism evidence="1">
    <name type="scientific">Flavobacterium sp. CFS9</name>
    <dbReference type="NCBI Taxonomy" id="3143118"/>
    <lineage>
        <taxon>Bacteria</taxon>
        <taxon>Pseudomonadati</taxon>
        <taxon>Bacteroidota</taxon>
        <taxon>Flavobacteriia</taxon>
        <taxon>Flavobacteriales</taxon>
        <taxon>Flavobacteriaceae</taxon>
        <taxon>Flavobacterium</taxon>
    </lineage>
</organism>
<proteinExistence type="predicted"/>
<accession>A0AAT9H564</accession>
<sequence length="58" mass="6764">MSDINKYTHLTHSPDASGYVCVSKEYKKETYFSRIVVSVCFKKVKRLFEACEIYVSMC</sequence>
<reference evidence="1" key="1">
    <citation type="submission" date="2024-05" db="EMBL/GenBank/DDBJ databases">
        <title>Whole-Genome Sequence of CFS9, a Potential Fish Probiotic Isolated from the Body Surface of Silurus asotus.</title>
        <authorList>
            <person name="Kojima M."/>
            <person name="Tobioka K."/>
            <person name="Yokota K."/>
            <person name="Nakatani H."/>
            <person name="Hori K."/>
            <person name="Tamaru Y."/>
            <person name="Okazaki F."/>
        </authorList>
    </citation>
    <scope>NUCLEOTIDE SEQUENCE</scope>
    <source>
        <strain evidence="1">CFS9</strain>
    </source>
</reference>
<dbReference type="EMBL" id="AP031573">
    <property type="protein sequence ID" value="BFM44835.1"/>
    <property type="molecule type" value="Genomic_DNA"/>
</dbReference>
<evidence type="ECO:0000313" key="1">
    <source>
        <dbReference type="EMBL" id="BFM44835.1"/>
    </source>
</evidence>
<dbReference type="AlphaFoldDB" id="A0AAT9H564"/>
<protein>
    <submittedName>
        <fullName evidence="1">Uncharacterized protein</fullName>
    </submittedName>
</protein>
<name>A0AAT9H564_9FLAO</name>